<evidence type="ECO:0008006" key="4">
    <source>
        <dbReference type="Google" id="ProtNLM"/>
    </source>
</evidence>
<feature type="compositionally biased region" description="Basic and acidic residues" evidence="1">
    <location>
        <begin position="18"/>
        <end position="34"/>
    </location>
</feature>
<dbReference type="EMBL" id="KV722354">
    <property type="protein sequence ID" value="OCH93454.1"/>
    <property type="molecule type" value="Genomic_DNA"/>
</dbReference>
<evidence type="ECO:0000313" key="3">
    <source>
        <dbReference type="Proteomes" id="UP000250043"/>
    </source>
</evidence>
<sequence length="190" mass="21732">MPAAHVRLPSTGSLQSEAKQHEVASGTRQHEAASEAKRHERFYFEDGTVVFLMEDTLFKIYQFFKQGSPIFRDMYSIPSPPDQEVEGSTDGNAIVLHDTKVADFESLLAVFFPNALLELALKWHFDEIRDVAIEQLKKQGVASLPEQIRIADLYDPKDWLKAARIEFCQQGRRLTLDQARRVRVDETLLL</sequence>
<accession>A0A8E2DPM5</accession>
<keyword evidence="3" id="KW-1185">Reference proteome</keyword>
<reference evidence="2 3" key="1">
    <citation type="submission" date="2016-07" db="EMBL/GenBank/DDBJ databases">
        <title>Draft genome of the white-rot fungus Obba rivulosa 3A-2.</title>
        <authorList>
            <consortium name="DOE Joint Genome Institute"/>
            <person name="Miettinen O."/>
            <person name="Riley R."/>
            <person name="Acob R."/>
            <person name="Barry K."/>
            <person name="Cullen D."/>
            <person name="De Vries R."/>
            <person name="Hainaut M."/>
            <person name="Hatakka A."/>
            <person name="Henrissat B."/>
            <person name="Hilden K."/>
            <person name="Kuo R."/>
            <person name="Labutti K."/>
            <person name="Lipzen A."/>
            <person name="Makela M.R."/>
            <person name="Sandor L."/>
            <person name="Spatafora J.W."/>
            <person name="Grigoriev I.V."/>
            <person name="Hibbett D.S."/>
        </authorList>
    </citation>
    <scope>NUCLEOTIDE SEQUENCE [LARGE SCALE GENOMIC DNA]</scope>
    <source>
        <strain evidence="2 3">3A-2</strain>
    </source>
</reference>
<protein>
    <recommendedName>
        <fullName evidence="4">BTB domain-containing protein</fullName>
    </recommendedName>
</protein>
<dbReference type="AlphaFoldDB" id="A0A8E2DPM5"/>
<dbReference type="Proteomes" id="UP000250043">
    <property type="component" value="Unassembled WGS sequence"/>
</dbReference>
<gene>
    <name evidence="2" type="ORF">OBBRIDRAFT_832559</name>
</gene>
<evidence type="ECO:0000313" key="2">
    <source>
        <dbReference type="EMBL" id="OCH93454.1"/>
    </source>
</evidence>
<proteinExistence type="predicted"/>
<feature type="region of interest" description="Disordered" evidence="1">
    <location>
        <begin position="1"/>
        <end position="34"/>
    </location>
</feature>
<name>A0A8E2DPM5_9APHY</name>
<dbReference type="OrthoDB" id="3199068at2759"/>
<evidence type="ECO:0000256" key="1">
    <source>
        <dbReference type="SAM" id="MobiDB-lite"/>
    </source>
</evidence>
<organism evidence="2 3">
    <name type="scientific">Obba rivulosa</name>
    <dbReference type="NCBI Taxonomy" id="1052685"/>
    <lineage>
        <taxon>Eukaryota</taxon>
        <taxon>Fungi</taxon>
        <taxon>Dikarya</taxon>
        <taxon>Basidiomycota</taxon>
        <taxon>Agaricomycotina</taxon>
        <taxon>Agaricomycetes</taxon>
        <taxon>Polyporales</taxon>
        <taxon>Gelatoporiaceae</taxon>
        <taxon>Obba</taxon>
    </lineage>
</organism>